<dbReference type="RefSeq" id="YP_010675175.1">
    <property type="nucleotide sequence ID" value="NC_071000.1"/>
</dbReference>
<dbReference type="KEGG" id="vg:77951497"/>
<accession>A0A873WT66</accession>
<organism evidence="1 2">
    <name type="scientific">Providencia phage PSTCR4</name>
    <dbReference type="NCBI Taxonomy" id="2783546"/>
    <lineage>
        <taxon>Viruses</taxon>
        <taxon>Duplodnaviria</taxon>
        <taxon>Heunggongvirae</taxon>
        <taxon>Uroviricota</taxon>
        <taxon>Caudoviricetes</taxon>
        <taxon>Craquatrovirus</taxon>
        <taxon>Craquatrovirus PSTCR4</taxon>
    </lineage>
</organism>
<protein>
    <submittedName>
        <fullName evidence="1">Uncharacterized protein</fullName>
    </submittedName>
</protein>
<dbReference type="GeneID" id="77951497"/>
<name>A0A873WT66_9CAUD</name>
<evidence type="ECO:0000313" key="2">
    <source>
        <dbReference type="Proteomes" id="UP000662885"/>
    </source>
</evidence>
<sequence>MTCIAFDGRYLAADSGTFTGELVTVGAEKIRVVKEKDKCFAFALCGTKRHLIAIDKYLKYGEKFNIKDLDADYGNACTCGLIINKDGENCSPFAQFIYSDGTLDDQKFNLIADGAGAAFLMGVLATGASAMEAVHLSKIHTTVSSGDVRFIDCLDLFRYGNCKIETYIPQD</sequence>
<proteinExistence type="predicted"/>
<dbReference type="EMBL" id="MW057856">
    <property type="protein sequence ID" value="QPB12034.1"/>
    <property type="molecule type" value="Genomic_DNA"/>
</dbReference>
<dbReference type="Proteomes" id="UP000662885">
    <property type="component" value="Segment"/>
</dbReference>
<reference evidence="1" key="1">
    <citation type="submission" date="2020-10" db="EMBL/GenBank/DDBJ databases">
        <title>Novel bacteriophages targeting Providencia spp. as potential agents for phage therapy.</title>
        <authorList>
            <person name="Rakov C."/>
            <person name="Alkalay-Oren S."/>
            <person name="Coppenhagen-Glazer S."/>
            <person name="Hazan R."/>
        </authorList>
    </citation>
    <scope>NUCLEOTIDE SEQUENCE</scope>
</reference>
<evidence type="ECO:0000313" key="1">
    <source>
        <dbReference type="EMBL" id="QPB12034.1"/>
    </source>
</evidence>
<keyword evidence="2" id="KW-1185">Reference proteome</keyword>